<proteinExistence type="inferred from homology"/>
<dbReference type="PANTHER" id="PTHR33602">
    <property type="entry name" value="REGULATORY PROTEIN RECX FAMILY PROTEIN"/>
    <property type="match status" value="1"/>
</dbReference>
<evidence type="ECO:0000256" key="4">
    <source>
        <dbReference type="ARBA" id="ARBA00022490"/>
    </source>
</evidence>
<evidence type="ECO:0000313" key="10">
    <source>
        <dbReference type="Proteomes" id="UP001597545"/>
    </source>
</evidence>
<dbReference type="InterPro" id="IPR053924">
    <property type="entry name" value="RecX_HTH_2nd"/>
</dbReference>
<dbReference type="InterPro" id="IPR003783">
    <property type="entry name" value="Regulatory_RecX"/>
</dbReference>
<dbReference type="PANTHER" id="PTHR33602:SF1">
    <property type="entry name" value="REGULATORY PROTEIN RECX FAMILY PROTEIN"/>
    <property type="match status" value="1"/>
</dbReference>
<accession>A0ABW5KFW6</accession>
<dbReference type="Gene3D" id="1.10.10.10">
    <property type="entry name" value="Winged helix-like DNA-binding domain superfamily/Winged helix DNA-binding domain"/>
    <property type="match status" value="2"/>
</dbReference>
<feature type="domain" description="RecX second three-helical" evidence="6">
    <location>
        <begin position="62"/>
        <end position="103"/>
    </location>
</feature>
<keyword evidence="4 5" id="KW-0963">Cytoplasm</keyword>
<feature type="domain" description="RecX third three-helical" evidence="7">
    <location>
        <begin position="112"/>
        <end position="154"/>
    </location>
</feature>
<dbReference type="Proteomes" id="UP001597545">
    <property type="component" value="Unassembled WGS sequence"/>
</dbReference>
<dbReference type="InterPro" id="IPR053925">
    <property type="entry name" value="RecX_HTH_3rd"/>
</dbReference>
<comment type="similarity">
    <text evidence="2 5">Belongs to the RecX family.</text>
</comment>
<dbReference type="Pfam" id="PF02631">
    <property type="entry name" value="RecX_HTH2"/>
    <property type="match status" value="1"/>
</dbReference>
<evidence type="ECO:0000313" key="9">
    <source>
        <dbReference type="EMBL" id="MFD2547328.1"/>
    </source>
</evidence>
<dbReference type="InterPro" id="IPR053926">
    <property type="entry name" value="RecX_HTH_1st"/>
</dbReference>
<evidence type="ECO:0000256" key="3">
    <source>
        <dbReference type="ARBA" id="ARBA00018111"/>
    </source>
</evidence>
<evidence type="ECO:0000256" key="1">
    <source>
        <dbReference type="ARBA" id="ARBA00004496"/>
    </source>
</evidence>
<comment type="subcellular location">
    <subcellularLocation>
        <location evidence="1 5">Cytoplasm</location>
    </subcellularLocation>
</comment>
<dbReference type="Pfam" id="PF21982">
    <property type="entry name" value="RecX_HTH1"/>
    <property type="match status" value="1"/>
</dbReference>
<dbReference type="InterPro" id="IPR036388">
    <property type="entry name" value="WH-like_DNA-bd_sf"/>
</dbReference>
<sequence length="161" mass="18669">MDDSNTPKKKLTPHQAKLKAESYCAYQERAQQEVRDKLYDWGLHQNDVENTIAQLIEDNFLNEERFAKAFALGKFRMKGWGKIKIKQHLTAKKVSSPLIKLALQQIDPDEYEKKLVDSIEKKINKPAGKLSFHEKAKLIRFLQAKGFESTLIFEKTGEIFD</sequence>
<dbReference type="HAMAP" id="MF_01114">
    <property type="entry name" value="RecX"/>
    <property type="match status" value="1"/>
</dbReference>
<gene>
    <name evidence="5" type="primary">recX</name>
    <name evidence="9" type="ORF">ACFSR5_06660</name>
</gene>
<evidence type="ECO:0000259" key="6">
    <source>
        <dbReference type="Pfam" id="PF02631"/>
    </source>
</evidence>
<evidence type="ECO:0000259" key="7">
    <source>
        <dbReference type="Pfam" id="PF21981"/>
    </source>
</evidence>
<name>A0ABW5KFW6_9SPHI</name>
<organism evidence="9 10">
    <name type="scientific">Sphingobacterium suaedae</name>
    <dbReference type="NCBI Taxonomy" id="1686402"/>
    <lineage>
        <taxon>Bacteria</taxon>
        <taxon>Pseudomonadati</taxon>
        <taxon>Bacteroidota</taxon>
        <taxon>Sphingobacteriia</taxon>
        <taxon>Sphingobacteriales</taxon>
        <taxon>Sphingobacteriaceae</taxon>
        <taxon>Sphingobacterium</taxon>
    </lineage>
</organism>
<evidence type="ECO:0000259" key="8">
    <source>
        <dbReference type="Pfam" id="PF21982"/>
    </source>
</evidence>
<dbReference type="Pfam" id="PF21981">
    <property type="entry name" value="RecX_HTH3"/>
    <property type="match status" value="1"/>
</dbReference>
<reference evidence="10" key="1">
    <citation type="journal article" date="2019" name="Int. J. Syst. Evol. Microbiol.">
        <title>The Global Catalogue of Microorganisms (GCM) 10K type strain sequencing project: providing services to taxonomists for standard genome sequencing and annotation.</title>
        <authorList>
            <consortium name="The Broad Institute Genomics Platform"/>
            <consortium name="The Broad Institute Genome Sequencing Center for Infectious Disease"/>
            <person name="Wu L."/>
            <person name="Ma J."/>
        </authorList>
    </citation>
    <scope>NUCLEOTIDE SEQUENCE [LARGE SCALE GENOMIC DNA]</scope>
    <source>
        <strain evidence="10">KCTC 42662</strain>
    </source>
</reference>
<feature type="domain" description="RecX first three-helical" evidence="8">
    <location>
        <begin position="16"/>
        <end position="55"/>
    </location>
</feature>
<comment type="caution">
    <text evidence="9">The sequence shown here is derived from an EMBL/GenBank/DDBJ whole genome shotgun (WGS) entry which is preliminary data.</text>
</comment>
<evidence type="ECO:0000256" key="2">
    <source>
        <dbReference type="ARBA" id="ARBA00009695"/>
    </source>
</evidence>
<dbReference type="EMBL" id="JBHULR010000003">
    <property type="protein sequence ID" value="MFD2547328.1"/>
    <property type="molecule type" value="Genomic_DNA"/>
</dbReference>
<protein>
    <recommendedName>
        <fullName evidence="3 5">Regulatory protein RecX</fullName>
    </recommendedName>
</protein>
<evidence type="ECO:0000256" key="5">
    <source>
        <dbReference type="HAMAP-Rule" id="MF_01114"/>
    </source>
</evidence>
<dbReference type="RefSeq" id="WP_380901976.1">
    <property type="nucleotide sequence ID" value="NZ_JBHUEG010000007.1"/>
</dbReference>
<comment type="function">
    <text evidence="5">Modulates RecA activity.</text>
</comment>
<keyword evidence="10" id="KW-1185">Reference proteome</keyword>